<dbReference type="Proteomes" id="UP001219934">
    <property type="component" value="Unassembled WGS sequence"/>
</dbReference>
<protein>
    <submittedName>
        <fullName evidence="2">Uncharacterized protein</fullName>
    </submittedName>
</protein>
<dbReference type="PANTHER" id="PTHR36649">
    <property type="entry name" value="UBIQUITIN-LIKE DOMAIN-CONTAINING PROTEIN"/>
    <property type="match status" value="1"/>
</dbReference>
<sequence>MYLDSNLRMEVLSSILGQIVKPYDTETWKSTHNILSVDEFHLYQLFGNLQAHVGYLEEFFIDEKEFFDPKYDYDFTHLSDSAECMRGDEPYERPNGWYRMALKVRGKYPDGDTWLGPDGWRSHSVAGEWPVTYHGTSLDGARGIINSHYKAGDRALYGRGIYSTPDIHVAEKELYAKTFQSKKTGKSYKVILQNRINPERREVCRRSDYWLIRVDEGTPAWKEKQIAERAIRPYGILIQEMEDEDDEGEGDDGDDCNDDGDDDGDGGDDHAGSDDGLPASNEKQLVERAIRPYGILIRDI</sequence>
<dbReference type="SUPFAM" id="SSF56399">
    <property type="entry name" value="ADP-ribosylation"/>
    <property type="match status" value="1"/>
</dbReference>
<feature type="compositionally biased region" description="Acidic residues" evidence="1">
    <location>
        <begin position="243"/>
        <end position="266"/>
    </location>
</feature>
<organism evidence="2 3">
    <name type="scientific">Pogonophryne albipinna</name>
    <dbReference type="NCBI Taxonomy" id="1090488"/>
    <lineage>
        <taxon>Eukaryota</taxon>
        <taxon>Metazoa</taxon>
        <taxon>Chordata</taxon>
        <taxon>Craniata</taxon>
        <taxon>Vertebrata</taxon>
        <taxon>Euteleostomi</taxon>
        <taxon>Actinopterygii</taxon>
        <taxon>Neopterygii</taxon>
        <taxon>Teleostei</taxon>
        <taxon>Neoteleostei</taxon>
        <taxon>Acanthomorphata</taxon>
        <taxon>Eupercaria</taxon>
        <taxon>Perciformes</taxon>
        <taxon>Notothenioidei</taxon>
        <taxon>Pogonophryne</taxon>
    </lineage>
</organism>
<dbReference type="Gene3D" id="3.90.175.10">
    <property type="entry name" value="Diphtheria Toxin, domain 1"/>
    <property type="match status" value="1"/>
</dbReference>
<dbReference type="EMBL" id="JAPTMU010000018">
    <property type="protein sequence ID" value="KAJ4927784.1"/>
    <property type="molecule type" value="Genomic_DNA"/>
</dbReference>
<dbReference type="PROSITE" id="PS50007">
    <property type="entry name" value="PIPLC_X_DOMAIN"/>
    <property type="match status" value="1"/>
</dbReference>
<dbReference type="AlphaFoldDB" id="A0AAD6ALP5"/>
<comment type="caution">
    <text evidence="2">The sequence shown here is derived from an EMBL/GenBank/DDBJ whole genome shotgun (WGS) entry which is preliminary data.</text>
</comment>
<reference evidence="2" key="1">
    <citation type="submission" date="2022-11" db="EMBL/GenBank/DDBJ databases">
        <title>Chromosome-level genome of Pogonophryne albipinna.</title>
        <authorList>
            <person name="Jo E."/>
        </authorList>
    </citation>
    <scope>NUCLEOTIDE SEQUENCE</scope>
    <source>
        <strain evidence="2">SGF0006</strain>
        <tissue evidence="2">Muscle</tissue>
    </source>
</reference>
<proteinExistence type="predicted"/>
<evidence type="ECO:0000313" key="2">
    <source>
        <dbReference type="EMBL" id="KAJ4927784.1"/>
    </source>
</evidence>
<keyword evidence="3" id="KW-1185">Reference proteome</keyword>
<dbReference type="PANTHER" id="PTHR36649:SF28">
    <property type="entry name" value="UBIQUITIN-LIKE DOMAIN-CONTAINING PROTEIN"/>
    <property type="match status" value="1"/>
</dbReference>
<name>A0AAD6ALP5_9TELE</name>
<feature type="region of interest" description="Disordered" evidence="1">
    <location>
        <begin position="243"/>
        <end position="285"/>
    </location>
</feature>
<evidence type="ECO:0000313" key="3">
    <source>
        <dbReference type="Proteomes" id="UP001219934"/>
    </source>
</evidence>
<gene>
    <name evidence="2" type="ORF">JOQ06_015586</name>
</gene>
<accession>A0AAD6ALP5</accession>
<evidence type="ECO:0000256" key="1">
    <source>
        <dbReference type="SAM" id="MobiDB-lite"/>
    </source>
</evidence>